<name>A0ABR4K987_9EURO</name>
<proteinExistence type="predicted"/>
<dbReference type="EMBL" id="JBFXLU010000047">
    <property type="protein sequence ID" value="KAL2848855.1"/>
    <property type="molecule type" value="Genomic_DNA"/>
</dbReference>
<comment type="caution">
    <text evidence="2">The sequence shown here is derived from an EMBL/GenBank/DDBJ whole genome shotgun (WGS) entry which is preliminary data.</text>
</comment>
<keyword evidence="1" id="KW-1133">Transmembrane helix</keyword>
<keyword evidence="1" id="KW-0472">Membrane</keyword>
<feature type="transmembrane region" description="Helical" evidence="1">
    <location>
        <begin position="37"/>
        <end position="65"/>
    </location>
</feature>
<reference evidence="2 3" key="1">
    <citation type="submission" date="2024-07" db="EMBL/GenBank/DDBJ databases">
        <title>Section-level genome sequencing and comparative genomics of Aspergillus sections Usti and Cavernicolus.</title>
        <authorList>
            <consortium name="Lawrence Berkeley National Laboratory"/>
            <person name="Nybo J.L."/>
            <person name="Vesth T.C."/>
            <person name="Theobald S."/>
            <person name="Frisvad J.C."/>
            <person name="Larsen T.O."/>
            <person name="Kjaerboelling I."/>
            <person name="Rothschild-Mancinelli K."/>
            <person name="Lyhne E.K."/>
            <person name="Kogle M.E."/>
            <person name="Barry K."/>
            <person name="Clum A."/>
            <person name="Na H."/>
            <person name="Ledsgaard L."/>
            <person name="Lin J."/>
            <person name="Lipzen A."/>
            <person name="Kuo A."/>
            <person name="Riley R."/>
            <person name="Mondo S."/>
            <person name="Labutti K."/>
            <person name="Haridas S."/>
            <person name="Pangalinan J."/>
            <person name="Salamov A.A."/>
            <person name="Simmons B.A."/>
            <person name="Magnuson J.K."/>
            <person name="Chen J."/>
            <person name="Drula E."/>
            <person name="Henrissat B."/>
            <person name="Wiebenga A."/>
            <person name="Lubbers R.J."/>
            <person name="Gomes A.C."/>
            <person name="Makela M.R."/>
            <person name="Stajich J."/>
            <person name="Grigoriev I.V."/>
            <person name="Mortensen U.H."/>
            <person name="De Vries R.P."/>
            <person name="Baker S.E."/>
            <person name="Andersen M.R."/>
        </authorList>
    </citation>
    <scope>NUCLEOTIDE SEQUENCE [LARGE SCALE GENOMIC DNA]</scope>
    <source>
        <strain evidence="2 3">CBS 123904</strain>
    </source>
</reference>
<sequence>MTRRAEFYYDASDEFPAYELCKFPNYPRRPHSRHGHYVIWAAIWFCLVALCAFWILSLVIAILAVTTENGGFEPGNADYTLYKNTRFENCSNTALKPYYNCTSVYEDLMNLQQSAFKEFQDHGIGVLGTAEHIPVYNDTEGTWCEALSCFKDFKVVPSKPRDSAYWQPTIRDWMSAAGTLIVAVWHTRTVYNASGGKGPVCGGLAWDDWAGIAYDAASMVWWWIDFGKWAVDPSHARRPSFLGWLSPWKYSDFLAYHPFVCGMPFLRERPKALYSIRWILRLIAATQWVVGAHFFSSIGAADSGRPVYDCLASAIQDAPGFTTCTAQQICSKDWLFYSPRFIWQVGGGLAVDGLLATFLICSFLAIVPPALIPICMIGSQLLSSESKSFRYWRDKYHKYYPGASVAAAAGSICVIVMAAMSMRGVRTEFQRERDGAVTFFWECTAVNVNVSPWKNDLDVNDSWWPARFVKMFFNT</sequence>
<dbReference type="Proteomes" id="UP001610446">
    <property type="component" value="Unassembled WGS sequence"/>
</dbReference>
<gene>
    <name evidence="2" type="ORF">BJY01DRAFT_246231</name>
</gene>
<keyword evidence="3" id="KW-1185">Reference proteome</keyword>
<protein>
    <submittedName>
        <fullName evidence="2">Uncharacterized protein</fullName>
    </submittedName>
</protein>
<evidence type="ECO:0000313" key="3">
    <source>
        <dbReference type="Proteomes" id="UP001610446"/>
    </source>
</evidence>
<evidence type="ECO:0000256" key="1">
    <source>
        <dbReference type="SAM" id="Phobius"/>
    </source>
</evidence>
<keyword evidence="1" id="KW-0812">Transmembrane</keyword>
<evidence type="ECO:0000313" key="2">
    <source>
        <dbReference type="EMBL" id="KAL2848855.1"/>
    </source>
</evidence>
<feature type="transmembrane region" description="Helical" evidence="1">
    <location>
        <begin position="354"/>
        <end position="378"/>
    </location>
</feature>
<organism evidence="2 3">
    <name type="scientific">Aspergillus pseudoustus</name>
    <dbReference type="NCBI Taxonomy" id="1810923"/>
    <lineage>
        <taxon>Eukaryota</taxon>
        <taxon>Fungi</taxon>
        <taxon>Dikarya</taxon>
        <taxon>Ascomycota</taxon>
        <taxon>Pezizomycotina</taxon>
        <taxon>Eurotiomycetes</taxon>
        <taxon>Eurotiomycetidae</taxon>
        <taxon>Eurotiales</taxon>
        <taxon>Aspergillaceae</taxon>
        <taxon>Aspergillus</taxon>
        <taxon>Aspergillus subgen. Nidulantes</taxon>
    </lineage>
</organism>
<accession>A0ABR4K987</accession>
<feature type="transmembrane region" description="Helical" evidence="1">
    <location>
        <begin position="399"/>
        <end position="420"/>
    </location>
</feature>